<dbReference type="InterPro" id="IPR020904">
    <property type="entry name" value="Sc_DH/Rdtase_CS"/>
</dbReference>
<dbReference type="PANTHER" id="PTHR44169:SF6">
    <property type="entry name" value="NADPH-DEPENDENT 1-ACYLDIHYDROXYACETONE PHOSPHATE REDUCTASE"/>
    <property type="match status" value="1"/>
</dbReference>
<dbReference type="AlphaFoldDB" id="A0A3B1BT13"/>
<dbReference type="PANTHER" id="PTHR44169">
    <property type="entry name" value="NADPH-DEPENDENT 1-ACYLDIHYDROXYACETONE PHOSPHATE REDUCTASE"/>
    <property type="match status" value="1"/>
</dbReference>
<organism evidence="3">
    <name type="scientific">hydrothermal vent metagenome</name>
    <dbReference type="NCBI Taxonomy" id="652676"/>
    <lineage>
        <taxon>unclassified sequences</taxon>
        <taxon>metagenomes</taxon>
        <taxon>ecological metagenomes</taxon>
    </lineage>
</organism>
<evidence type="ECO:0000256" key="1">
    <source>
        <dbReference type="ARBA" id="ARBA00006484"/>
    </source>
</evidence>
<dbReference type="InterPro" id="IPR002347">
    <property type="entry name" value="SDR_fam"/>
</dbReference>
<keyword evidence="2" id="KW-0560">Oxidoreductase</keyword>
<dbReference type="Pfam" id="PF00106">
    <property type="entry name" value="adh_short"/>
    <property type="match status" value="1"/>
</dbReference>
<protein>
    <submittedName>
        <fullName evidence="3">NAD(P)-dependent oxidoreductase EC-YbbO</fullName>
    </submittedName>
</protein>
<dbReference type="PRINTS" id="PR00081">
    <property type="entry name" value="GDHRDH"/>
</dbReference>
<dbReference type="PROSITE" id="PS00061">
    <property type="entry name" value="ADH_SHORT"/>
    <property type="match status" value="1"/>
</dbReference>
<gene>
    <name evidence="3" type="ORF">MNBD_NITROSPINAE01-1279</name>
</gene>
<accession>A0A3B1BT13</accession>
<dbReference type="EMBL" id="UOGC01000006">
    <property type="protein sequence ID" value="VAX15333.1"/>
    <property type="molecule type" value="Genomic_DNA"/>
</dbReference>
<sequence>MEKSVLVTGCSSGIGFCAAETLKKRGWRVFATARKLEDVPALAQKGFESLQLDLADSGSISSAVNKVLEMTDGKLYAVFNNGAYGLPGAVEDLTRDALREQFEINVFGTQELTNLLIPVMRQNGAGRIVQNSSVLGLVSPPMRGAYNSSKYALEALSDCMRMELHGSGVFVSIIEPGPISTKFRENAYKAFKKYIDPEKSFHREKYVGLVKKLETEGPVASFTLQPDAVVKKLIHALENPRPKIRYYVTFHTHVAGLLRRILPYRLLDVVLKKGG</sequence>
<reference evidence="3" key="1">
    <citation type="submission" date="2018-06" db="EMBL/GenBank/DDBJ databases">
        <authorList>
            <person name="Zhirakovskaya E."/>
        </authorList>
    </citation>
    <scope>NUCLEOTIDE SEQUENCE</scope>
</reference>
<dbReference type="SUPFAM" id="SSF51735">
    <property type="entry name" value="NAD(P)-binding Rossmann-fold domains"/>
    <property type="match status" value="1"/>
</dbReference>
<name>A0A3B1BT13_9ZZZZ</name>
<evidence type="ECO:0000256" key="2">
    <source>
        <dbReference type="ARBA" id="ARBA00023002"/>
    </source>
</evidence>
<dbReference type="Gene3D" id="3.40.50.720">
    <property type="entry name" value="NAD(P)-binding Rossmann-like Domain"/>
    <property type="match status" value="1"/>
</dbReference>
<evidence type="ECO:0000313" key="3">
    <source>
        <dbReference type="EMBL" id="VAX15333.1"/>
    </source>
</evidence>
<proteinExistence type="inferred from homology"/>
<dbReference type="InterPro" id="IPR036291">
    <property type="entry name" value="NAD(P)-bd_dom_sf"/>
</dbReference>
<comment type="similarity">
    <text evidence="1">Belongs to the short-chain dehydrogenases/reductases (SDR) family.</text>
</comment>
<dbReference type="GO" id="GO:0016491">
    <property type="term" value="F:oxidoreductase activity"/>
    <property type="evidence" value="ECO:0007669"/>
    <property type="project" value="UniProtKB-KW"/>
</dbReference>
<dbReference type="CDD" id="cd05374">
    <property type="entry name" value="17beta-HSD-like_SDR_c"/>
    <property type="match status" value="1"/>
</dbReference>